<proteinExistence type="inferred from homology"/>
<feature type="compositionally biased region" description="Polar residues" evidence="12">
    <location>
        <begin position="289"/>
        <end position="309"/>
    </location>
</feature>
<dbReference type="Proteomes" id="UP000031443">
    <property type="component" value="Unassembled WGS sequence"/>
</dbReference>
<keyword evidence="4" id="KW-0677">Repeat</keyword>
<dbReference type="Pfam" id="PF01352">
    <property type="entry name" value="KRAB"/>
    <property type="match status" value="1"/>
</dbReference>
<evidence type="ECO:0000313" key="15">
    <source>
        <dbReference type="EMBL" id="EMP27711.1"/>
    </source>
</evidence>
<keyword evidence="8" id="KW-0238">DNA-binding</keyword>
<evidence type="ECO:0000256" key="8">
    <source>
        <dbReference type="ARBA" id="ARBA00023125"/>
    </source>
</evidence>
<dbReference type="SMART" id="SM00349">
    <property type="entry name" value="KRAB"/>
    <property type="match status" value="1"/>
</dbReference>
<dbReference type="FunFam" id="3.30.160.60:FF:000410">
    <property type="entry name" value="Zinc finger protein 777"/>
    <property type="match status" value="1"/>
</dbReference>
<feature type="domain" description="C2H2-type" evidence="13">
    <location>
        <begin position="336"/>
        <end position="363"/>
    </location>
</feature>
<dbReference type="eggNOG" id="KOG1721">
    <property type="taxonomic scope" value="Eukaryota"/>
</dbReference>
<feature type="domain" description="C2H2-type" evidence="13">
    <location>
        <begin position="449"/>
        <end position="476"/>
    </location>
</feature>
<feature type="domain" description="C2H2-type" evidence="13">
    <location>
        <begin position="533"/>
        <end position="560"/>
    </location>
</feature>
<feature type="region of interest" description="Disordered" evidence="12">
    <location>
        <begin position="267"/>
        <end position="332"/>
    </location>
</feature>
<dbReference type="CDD" id="cd07765">
    <property type="entry name" value="KRAB_A-box"/>
    <property type="match status" value="1"/>
</dbReference>
<dbReference type="GO" id="GO:0008270">
    <property type="term" value="F:zinc ion binding"/>
    <property type="evidence" value="ECO:0007669"/>
    <property type="project" value="UniProtKB-KW"/>
</dbReference>
<evidence type="ECO:0000256" key="3">
    <source>
        <dbReference type="ARBA" id="ARBA00022723"/>
    </source>
</evidence>
<keyword evidence="16" id="KW-1185">Reference proteome</keyword>
<dbReference type="GO" id="GO:0001228">
    <property type="term" value="F:DNA-binding transcription activator activity, RNA polymerase II-specific"/>
    <property type="evidence" value="ECO:0007669"/>
    <property type="project" value="TreeGrafter"/>
</dbReference>
<dbReference type="InterPro" id="IPR036236">
    <property type="entry name" value="Znf_C2H2_sf"/>
</dbReference>
<dbReference type="SUPFAM" id="SSF57667">
    <property type="entry name" value="beta-beta-alpha zinc fingers"/>
    <property type="match status" value="7"/>
</dbReference>
<dbReference type="PROSITE" id="PS00028">
    <property type="entry name" value="ZINC_FINGER_C2H2_1"/>
    <property type="match status" value="10"/>
</dbReference>
<dbReference type="SMART" id="SM00355">
    <property type="entry name" value="ZnF_C2H2"/>
    <property type="match status" value="11"/>
</dbReference>
<evidence type="ECO:0000256" key="4">
    <source>
        <dbReference type="ARBA" id="ARBA00022737"/>
    </source>
</evidence>
<evidence type="ECO:0000256" key="6">
    <source>
        <dbReference type="ARBA" id="ARBA00022833"/>
    </source>
</evidence>
<feature type="domain" description="KRAB" evidence="14">
    <location>
        <begin position="176"/>
        <end position="247"/>
    </location>
</feature>
<dbReference type="Gene3D" id="6.10.140.140">
    <property type="match status" value="1"/>
</dbReference>
<comment type="subcellular location">
    <subcellularLocation>
        <location evidence="1">Nucleus</location>
    </subcellularLocation>
</comment>
<feature type="domain" description="C2H2-type" evidence="13">
    <location>
        <begin position="505"/>
        <end position="532"/>
    </location>
</feature>
<evidence type="ECO:0000256" key="10">
    <source>
        <dbReference type="ARBA" id="ARBA00023242"/>
    </source>
</evidence>
<feature type="domain" description="C2H2-type" evidence="13">
    <location>
        <begin position="561"/>
        <end position="588"/>
    </location>
</feature>
<evidence type="ECO:0000256" key="11">
    <source>
        <dbReference type="PROSITE-ProRule" id="PRU00042"/>
    </source>
</evidence>
<dbReference type="PROSITE" id="PS50805">
    <property type="entry name" value="KRAB"/>
    <property type="match status" value="1"/>
</dbReference>
<keyword evidence="5 11" id="KW-0863">Zinc-finger</keyword>
<evidence type="ECO:0000256" key="1">
    <source>
        <dbReference type="ARBA" id="ARBA00004123"/>
    </source>
</evidence>
<feature type="domain" description="C2H2-type" evidence="13">
    <location>
        <begin position="419"/>
        <end position="446"/>
    </location>
</feature>
<keyword evidence="10" id="KW-0539">Nucleus</keyword>
<feature type="region of interest" description="Disordered" evidence="12">
    <location>
        <begin position="43"/>
        <end position="73"/>
    </location>
</feature>
<dbReference type="PROSITE" id="PS50157">
    <property type="entry name" value="ZINC_FINGER_C2H2_2"/>
    <property type="match status" value="10"/>
</dbReference>
<evidence type="ECO:0000313" key="16">
    <source>
        <dbReference type="Proteomes" id="UP000031443"/>
    </source>
</evidence>
<protein>
    <submittedName>
        <fullName evidence="15">Zinc finger protein 84</fullName>
    </submittedName>
</protein>
<organism evidence="15 16">
    <name type="scientific">Chelonia mydas</name>
    <name type="common">Green sea-turtle</name>
    <name type="synonym">Chelonia agassizi</name>
    <dbReference type="NCBI Taxonomy" id="8469"/>
    <lineage>
        <taxon>Eukaryota</taxon>
        <taxon>Metazoa</taxon>
        <taxon>Chordata</taxon>
        <taxon>Craniata</taxon>
        <taxon>Vertebrata</taxon>
        <taxon>Euteleostomi</taxon>
        <taxon>Archelosauria</taxon>
        <taxon>Testudinata</taxon>
        <taxon>Testudines</taxon>
        <taxon>Cryptodira</taxon>
        <taxon>Durocryptodira</taxon>
        <taxon>Americhelydia</taxon>
        <taxon>Chelonioidea</taxon>
        <taxon>Cheloniidae</taxon>
        <taxon>Chelonia</taxon>
    </lineage>
</organism>
<keyword evidence="6" id="KW-0862">Zinc</keyword>
<dbReference type="FunFam" id="3.30.160.60:FF:002343">
    <property type="entry name" value="Zinc finger protein 33A"/>
    <property type="match status" value="1"/>
</dbReference>
<dbReference type="FunFam" id="3.30.160.60:FF:002063">
    <property type="entry name" value="RB associated KRAB zinc finger"/>
    <property type="match status" value="1"/>
</dbReference>
<dbReference type="InterPro" id="IPR001909">
    <property type="entry name" value="KRAB"/>
</dbReference>
<evidence type="ECO:0000256" key="9">
    <source>
        <dbReference type="ARBA" id="ARBA00023163"/>
    </source>
</evidence>
<keyword evidence="3" id="KW-0479">Metal-binding</keyword>
<dbReference type="SUPFAM" id="SSF109640">
    <property type="entry name" value="KRAB domain (Kruppel-associated box)"/>
    <property type="match status" value="1"/>
</dbReference>
<dbReference type="GO" id="GO:0005634">
    <property type="term" value="C:nucleus"/>
    <property type="evidence" value="ECO:0007669"/>
    <property type="project" value="UniProtKB-SubCell"/>
</dbReference>
<evidence type="ECO:0000256" key="12">
    <source>
        <dbReference type="SAM" id="MobiDB-lite"/>
    </source>
</evidence>
<evidence type="ECO:0000256" key="7">
    <source>
        <dbReference type="ARBA" id="ARBA00023015"/>
    </source>
</evidence>
<evidence type="ECO:0000259" key="13">
    <source>
        <dbReference type="PROSITE" id="PS50157"/>
    </source>
</evidence>
<feature type="domain" description="C2H2-type" evidence="13">
    <location>
        <begin position="477"/>
        <end position="504"/>
    </location>
</feature>
<sequence length="691" mass="77778">MKLGSCQQTSGSHTTLRPDCPLPGLMQTCCCYKELHAILDRDPSTIPKSTVDTSEEPESQAPASNSEEEKGRLPLEQTAMWPEVTVETTVESHATRLLTLEGRMGMAENKLVGCERTVVEFGNQLESKWAVLGTLIQEYGLLQRRLENMENLLKKKDVWILKLPPGTQGEVPKVPVKFDEVSGCFSGQEWGVLEQRREELHKNTMRNNYETLISLGSPISTPSDSSWIKQEETPCAESQGGLVEREIPTDPIKADEWCLEDSAAIPELPRGAQGSSEEDFQTPAERWSHGNQCSSLTQQGNPAGSSLGQPTPCGGDFSSLAPATDQEESHPGEGPYICNECGESFVCKQLFAVHQGVHAPGEVSISPACGESLTQKSNLLHPQRSQVLAGAKPYKCSEGEINFSLKSSLLKHQVSHMGYTCAKCRKSFRLKISLLVHQRLHAGKGEGSLLCTDCGKNFSHPSQLVRHQRIHTGERPYQCTDCEKSFTEKSKLTNHYRTHTGERPYACAQCGKRFIRKHHLLKHQRVHTGERPYQCPECEKSFTQKYYLVDHRRLHTGERPFQCPTCQKSFTEKSKLTSHFRIHTGERPYHCGECGKRFTEKSQLTNHFRIHTGERPYACAQCDKCFIRKHHLLKHQRVHTGERLHRCPQCEKSFRYKQSLNCHLKIHLGNHCPVDSALAPEQQTPARPRCL</sequence>
<evidence type="ECO:0000256" key="5">
    <source>
        <dbReference type="ARBA" id="ARBA00022771"/>
    </source>
</evidence>
<dbReference type="PANTHER" id="PTHR24393">
    <property type="entry name" value="ZINC FINGER PROTEIN"/>
    <property type="match status" value="1"/>
</dbReference>
<dbReference type="FunFam" id="3.30.160.60:FF:000446">
    <property type="entry name" value="Zinc finger protein"/>
    <property type="match status" value="1"/>
</dbReference>
<dbReference type="FunFam" id="3.30.160.60:FF:002716">
    <property type="entry name" value="Zinc finger protein 212"/>
    <property type="match status" value="1"/>
</dbReference>
<reference evidence="16" key="1">
    <citation type="journal article" date="2013" name="Nat. Genet.">
        <title>The draft genomes of soft-shell turtle and green sea turtle yield insights into the development and evolution of the turtle-specific body plan.</title>
        <authorList>
            <person name="Wang Z."/>
            <person name="Pascual-Anaya J."/>
            <person name="Zadissa A."/>
            <person name="Li W."/>
            <person name="Niimura Y."/>
            <person name="Huang Z."/>
            <person name="Li C."/>
            <person name="White S."/>
            <person name="Xiong Z."/>
            <person name="Fang D."/>
            <person name="Wang B."/>
            <person name="Ming Y."/>
            <person name="Chen Y."/>
            <person name="Zheng Y."/>
            <person name="Kuraku S."/>
            <person name="Pignatelli M."/>
            <person name="Herrero J."/>
            <person name="Beal K."/>
            <person name="Nozawa M."/>
            <person name="Li Q."/>
            <person name="Wang J."/>
            <person name="Zhang H."/>
            <person name="Yu L."/>
            <person name="Shigenobu S."/>
            <person name="Wang J."/>
            <person name="Liu J."/>
            <person name="Flicek P."/>
            <person name="Searle S."/>
            <person name="Wang J."/>
            <person name="Kuratani S."/>
            <person name="Yin Y."/>
            <person name="Aken B."/>
            <person name="Zhang G."/>
            <person name="Irie N."/>
        </authorList>
    </citation>
    <scope>NUCLEOTIDE SEQUENCE [LARGE SCALE GENOMIC DNA]</scope>
</reference>
<dbReference type="InterPro" id="IPR013087">
    <property type="entry name" value="Znf_C2H2_type"/>
</dbReference>
<dbReference type="PANTHER" id="PTHR24393:SF100">
    <property type="entry name" value="ZINC FINGER PROTEIN-RELATED"/>
    <property type="match status" value="1"/>
</dbReference>
<dbReference type="AlphaFoldDB" id="M7AQX0"/>
<dbReference type="InterPro" id="IPR036051">
    <property type="entry name" value="KRAB_dom_sf"/>
</dbReference>
<dbReference type="FunFam" id="3.30.160.60:FF:001506">
    <property type="entry name" value="Zinc finger protein"/>
    <property type="match status" value="1"/>
</dbReference>
<dbReference type="Gene3D" id="3.30.160.60">
    <property type="entry name" value="Classic Zinc Finger"/>
    <property type="match status" value="11"/>
</dbReference>
<dbReference type="FunFam" id="3.30.160.60:FF:001818">
    <property type="entry name" value="GDNF-inducible zinc finger protein 1 isoform X1"/>
    <property type="match status" value="1"/>
</dbReference>
<dbReference type="FunFam" id="3.30.160.60:FF:000624">
    <property type="entry name" value="zinc finger protein 697"/>
    <property type="match status" value="2"/>
</dbReference>
<feature type="domain" description="C2H2-type" evidence="13">
    <location>
        <begin position="617"/>
        <end position="644"/>
    </location>
</feature>
<evidence type="ECO:0000259" key="14">
    <source>
        <dbReference type="PROSITE" id="PS50805"/>
    </source>
</evidence>
<evidence type="ECO:0000256" key="2">
    <source>
        <dbReference type="ARBA" id="ARBA00006991"/>
    </source>
</evidence>
<gene>
    <name evidence="15" type="ORF">UY3_15186</name>
</gene>
<comment type="similarity">
    <text evidence="2">Belongs to the krueppel C2H2-type zinc-finger protein family.</text>
</comment>
<name>M7AQX0_CHEMY</name>
<feature type="domain" description="C2H2-type" evidence="13">
    <location>
        <begin position="589"/>
        <end position="616"/>
    </location>
</feature>
<dbReference type="GO" id="GO:0000978">
    <property type="term" value="F:RNA polymerase II cis-regulatory region sequence-specific DNA binding"/>
    <property type="evidence" value="ECO:0007669"/>
    <property type="project" value="TreeGrafter"/>
</dbReference>
<dbReference type="Pfam" id="PF00096">
    <property type="entry name" value="zf-C2H2"/>
    <property type="match status" value="8"/>
</dbReference>
<keyword evidence="9" id="KW-0804">Transcription</keyword>
<keyword evidence="7" id="KW-0805">Transcription regulation</keyword>
<feature type="domain" description="C2H2-type" evidence="13">
    <location>
        <begin position="645"/>
        <end position="672"/>
    </location>
</feature>
<accession>M7AQX0</accession>
<dbReference type="EMBL" id="KB567893">
    <property type="protein sequence ID" value="EMP27711.1"/>
    <property type="molecule type" value="Genomic_DNA"/>
</dbReference>